<keyword evidence="1" id="KW-0175">Coiled coil</keyword>
<dbReference type="EMBL" id="JASPKY010001040">
    <property type="protein sequence ID" value="KAK9679337.1"/>
    <property type="molecule type" value="Genomic_DNA"/>
</dbReference>
<keyword evidence="4" id="KW-1185">Reference proteome</keyword>
<evidence type="ECO:0000313" key="4">
    <source>
        <dbReference type="Proteomes" id="UP001458880"/>
    </source>
</evidence>
<dbReference type="AlphaFoldDB" id="A0AAW1HS15"/>
<comment type="caution">
    <text evidence="3">The sequence shown here is derived from an EMBL/GenBank/DDBJ whole genome shotgun (WGS) entry which is preliminary data.</text>
</comment>
<dbReference type="Proteomes" id="UP001458880">
    <property type="component" value="Unassembled WGS sequence"/>
</dbReference>
<protein>
    <submittedName>
        <fullName evidence="3">Uncharacterized protein</fullName>
    </submittedName>
</protein>
<name>A0AAW1HS15_POPJA</name>
<evidence type="ECO:0000256" key="2">
    <source>
        <dbReference type="SAM" id="MobiDB-lite"/>
    </source>
</evidence>
<feature type="coiled-coil region" evidence="1">
    <location>
        <begin position="101"/>
        <end position="139"/>
    </location>
</feature>
<organism evidence="3 4">
    <name type="scientific">Popillia japonica</name>
    <name type="common">Japanese beetle</name>
    <dbReference type="NCBI Taxonomy" id="7064"/>
    <lineage>
        <taxon>Eukaryota</taxon>
        <taxon>Metazoa</taxon>
        <taxon>Ecdysozoa</taxon>
        <taxon>Arthropoda</taxon>
        <taxon>Hexapoda</taxon>
        <taxon>Insecta</taxon>
        <taxon>Pterygota</taxon>
        <taxon>Neoptera</taxon>
        <taxon>Endopterygota</taxon>
        <taxon>Coleoptera</taxon>
        <taxon>Polyphaga</taxon>
        <taxon>Scarabaeiformia</taxon>
        <taxon>Scarabaeidae</taxon>
        <taxon>Rutelinae</taxon>
        <taxon>Popillia</taxon>
    </lineage>
</organism>
<reference evidence="3 4" key="1">
    <citation type="journal article" date="2024" name="BMC Genomics">
        <title>De novo assembly and annotation of Popillia japonica's genome with initial clues to its potential as an invasive pest.</title>
        <authorList>
            <person name="Cucini C."/>
            <person name="Boschi S."/>
            <person name="Funari R."/>
            <person name="Cardaioli E."/>
            <person name="Iannotti N."/>
            <person name="Marturano G."/>
            <person name="Paoli F."/>
            <person name="Bruttini M."/>
            <person name="Carapelli A."/>
            <person name="Frati F."/>
            <person name="Nardi F."/>
        </authorList>
    </citation>
    <scope>NUCLEOTIDE SEQUENCE [LARGE SCALE GENOMIC DNA]</scope>
    <source>
        <strain evidence="3">DMR45628</strain>
    </source>
</reference>
<proteinExistence type="predicted"/>
<feature type="region of interest" description="Disordered" evidence="2">
    <location>
        <begin position="1"/>
        <end position="70"/>
    </location>
</feature>
<feature type="compositionally biased region" description="Polar residues" evidence="2">
    <location>
        <begin position="46"/>
        <end position="70"/>
    </location>
</feature>
<sequence length="175" mass="20179">MRKTGEKKKEPPPFFDEMHGILGSKHKVNPTNFQDSAESECDVDSPTPSTSGMNTDSSDSEQMSTKVTTIQNRFSKVKTIRPKSANTLLLEVLQKQHEENVNTRKEEFKTLEKLIDKQNEQRKEEFKTLEKLIDKQNEQRDRMLDLLTIADRMLDLVKNAKEEMPIPTLTIKSTL</sequence>
<accession>A0AAW1HS15</accession>
<evidence type="ECO:0000313" key="3">
    <source>
        <dbReference type="EMBL" id="KAK9679337.1"/>
    </source>
</evidence>
<evidence type="ECO:0000256" key="1">
    <source>
        <dbReference type="SAM" id="Coils"/>
    </source>
</evidence>
<feature type="compositionally biased region" description="Basic and acidic residues" evidence="2">
    <location>
        <begin position="7"/>
        <end position="19"/>
    </location>
</feature>
<gene>
    <name evidence="3" type="ORF">QE152_g40109</name>
</gene>